<organism evidence="2 3">
    <name type="scientific">Streptomyces lucensis JCM 4490</name>
    <dbReference type="NCBI Taxonomy" id="1306176"/>
    <lineage>
        <taxon>Bacteria</taxon>
        <taxon>Bacillati</taxon>
        <taxon>Actinomycetota</taxon>
        <taxon>Actinomycetes</taxon>
        <taxon>Kitasatosporales</taxon>
        <taxon>Streptomycetaceae</taxon>
        <taxon>Streptomyces</taxon>
    </lineage>
</organism>
<dbReference type="InterPro" id="IPR027843">
    <property type="entry name" value="DUF4440"/>
</dbReference>
<dbReference type="InterPro" id="IPR045682">
    <property type="entry name" value="DUF6193"/>
</dbReference>
<proteinExistence type="predicted"/>
<accession>A0A918J8U9</accession>
<dbReference type="Gene3D" id="3.10.450.50">
    <property type="match status" value="1"/>
</dbReference>
<dbReference type="Pfam" id="PF19692">
    <property type="entry name" value="DUF6193"/>
    <property type="match status" value="1"/>
</dbReference>
<dbReference type="Pfam" id="PF14534">
    <property type="entry name" value="DUF4440"/>
    <property type="match status" value="1"/>
</dbReference>
<dbReference type="InterPro" id="IPR032710">
    <property type="entry name" value="NTF2-like_dom_sf"/>
</dbReference>
<dbReference type="SUPFAM" id="SSF54427">
    <property type="entry name" value="NTF2-like"/>
    <property type="match status" value="1"/>
</dbReference>
<dbReference type="Proteomes" id="UP000620224">
    <property type="component" value="Unassembled WGS sequence"/>
</dbReference>
<feature type="domain" description="DUF4440" evidence="1">
    <location>
        <begin position="151"/>
        <end position="245"/>
    </location>
</feature>
<dbReference type="AlphaFoldDB" id="A0A918J8U9"/>
<gene>
    <name evidence="2" type="ORF">GCM10010503_35270</name>
</gene>
<name>A0A918J8U9_9ACTN</name>
<keyword evidence="3" id="KW-1185">Reference proteome</keyword>
<dbReference type="EMBL" id="BMUE01000007">
    <property type="protein sequence ID" value="GGW55191.1"/>
    <property type="molecule type" value="Genomic_DNA"/>
</dbReference>
<sequence length="254" mass="27648">MTDRAASDITETAWRDLLTARHIDQGLVRAAHAEPRLRRLFPWAGMGELHFSRCTEHPWSWDVPFIRPRNGGGFEVWGPSRGDFVGEADTAEAVVAMAADHLPGGCERVVAGNREALAAADVCPGERRAQGAGTTDESDWAVRAAVEGEMRLLDPGVRASPARVLELLDPEFTEIGVSGRRWDAESVLAVTSGGSVSAESPVEVSEMSGVVLAPGVVHLTYFADNQGRRAWRSSLWRLTETGWRMYFHQGTPTG</sequence>
<evidence type="ECO:0000313" key="3">
    <source>
        <dbReference type="Proteomes" id="UP000620224"/>
    </source>
</evidence>
<protein>
    <recommendedName>
        <fullName evidence="1">DUF4440 domain-containing protein</fullName>
    </recommendedName>
</protein>
<reference evidence="2" key="2">
    <citation type="submission" date="2020-09" db="EMBL/GenBank/DDBJ databases">
        <authorList>
            <person name="Sun Q."/>
            <person name="Ohkuma M."/>
        </authorList>
    </citation>
    <scope>NUCLEOTIDE SEQUENCE</scope>
    <source>
        <strain evidence="2">JCM 4490</strain>
    </source>
</reference>
<evidence type="ECO:0000259" key="1">
    <source>
        <dbReference type="Pfam" id="PF14534"/>
    </source>
</evidence>
<comment type="caution">
    <text evidence="2">The sequence shown here is derived from an EMBL/GenBank/DDBJ whole genome shotgun (WGS) entry which is preliminary data.</text>
</comment>
<reference evidence="2" key="1">
    <citation type="journal article" date="2014" name="Int. J. Syst. Evol. Microbiol.">
        <title>Complete genome sequence of Corynebacterium casei LMG S-19264T (=DSM 44701T), isolated from a smear-ripened cheese.</title>
        <authorList>
            <consortium name="US DOE Joint Genome Institute (JGI-PGF)"/>
            <person name="Walter F."/>
            <person name="Albersmeier A."/>
            <person name="Kalinowski J."/>
            <person name="Ruckert C."/>
        </authorList>
    </citation>
    <scope>NUCLEOTIDE SEQUENCE</scope>
    <source>
        <strain evidence="2">JCM 4490</strain>
    </source>
</reference>
<evidence type="ECO:0000313" key="2">
    <source>
        <dbReference type="EMBL" id="GGW55191.1"/>
    </source>
</evidence>